<dbReference type="InterPro" id="IPR036873">
    <property type="entry name" value="Rhodanese-like_dom_sf"/>
</dbReference>
<sequence length="139" mass="15430">MLADGVARPGSLALLDRARAEIDRLTPHAAFIEQQQGAIIVDVRTEVHRESAPSIPGSLAIDLTVLPWRLDPGFDWRIPEADRTDRRWILICRHGYSSSLAAWNLRQMGLTSTADVIGGFEAWQAAHLPTTDEAPDRRP</sequence>
<dbReference type="InterPro" id="IPR001763">
    <property type="entry name" value="Rhodanese-like_dom"/>
</dbReference>
<dbReference type="SUPFAM" id="SSF52821">
    <property type="entry name" value="Rhodanese/Cell cycle control phosphatase"/>
    <property type="match status" value="1"/>
</dbReference>
<keyword evidence="5" id="KW-1185">Reference proteome</keyword>
<dbReference type="Gene3D" id="3.40.250.10">
    <property type="entry name" value="Rhodanese-like domain"/>
    <property type="match status" value="1"/>
</dbReference>
<dbReference type="Pfam" id="PF00581">
    <property type="entry name" value="Rhodanese"/>
    <property type="match status" value="1"/>
</dbReference>
<name>A0A5C4X3X0_9MICO</name>
<organism evidence="3 4">
    <name type="scientific">Brevibacterium sediminis</name>
    <dbReference type="NCBI Taxonomy" id="1857024"/>
    <lineage>
        <taxon>Bacteria</taxon>
        <taxon>Bacillati</taxon>
        <taxon>Actinomycetota</taxon>
        <taxon>Actinomycetes</taxon>
        <taxon>Micrococcales</taxon>
        <taxon>Brevibacteriaceae</taxon>
        <taxon>Brevibacterium</taxon>
    </lineage>
</organism>
<reference evidence="5" key="2">
    <citation type="journal article" date="2019" name="Int. J. Syst. Evol. Microbiol.">
        <title>The Global Catalogue of Microorganisms (GCM) 10K type strain sequencing project: providing services to taxonomists for standard genome sequencing and annotation.</title>
        <authorList>
            <consortium name="The Broad Institute Genomics Platform"/>
            <consortium name="The Broad Institute Genome Sequencing Center for Infectious Disease"/>
            <person name="Wu L."/>
            <person name="Ma J."/>
        </authorList>
    </citation>
    <scope>NUCLEOTIDE SEQUENCE [LARGE SCALE GENOMIC DNA]</scope>
    <source>
        <strain evidence="5">CGMCC 1.15472</strain>
    </source>
</reference>
<gene>
    <name evidence="3" type="ORF">FHQ09_03580</name>
    <name evidence="2" type="ORF">GCM10010974_27100</name>
</gene>
<dbReference type="EMBL" id="BMJG01000010">
    <property type="protein sequence ID" value="GGC43289.1"/>
    <property type="molecule type" value="Genomic_DNA"/>
</dbReference>
<feature type="domain" description="Rhodanese" evidence="1">
    <location>
        <begin position="34"/>
        <end position="132"/>
    </location>
</feature>
<proteinExistence type="predicted"/>
<dbReference type="Proteomes" id="UP000314223">
    <property type="component" value="Unassembled WGS sequence"/>
</dbReference>
<evidence type="ECO:0000313" key="3">
    <source>
        <dbReference type="EMBL" id="TNM56681.1"/>
    </source>
</evidence>
<dbReference type="PANTHER" id="PTHR43031">
    <property type="entry name" value="FAD-DEPENDENT OXIDOREDUCTASE"/>
    <property type="match status" value="1"/>
</dbReference>
<dbReference type="SMART" id="SM00450">
    <property type="entry name" value="RHOD"/>
    <property type="match status" value="1"/>
</dbReference>
<evidence type="ECO:0000313" key="4">
    <source>
        <dbReference type="Proteomes" id="UP000314223"/>
    </source>
</evidence>
<reference evidence="2" key="1">
    <citation type="journal article" date="2014" name="Int. J. Syst. Evol. Microbiol.">
        <title>Complete genome of a new Firmicutes species belonging to the dominant human colonic microbiota ('Ruminococcus bicirculans') reveals two chromosomes and a selective capacity to utilize plant glucans.</title>
        <authorList>
            <consortium name="NISC Comparative Sequencing Program"/>
            <person name="Wegmann U."/>
            <person name="Louis P."/>
            <person name="Goesmann A."/>
            <person name="Henrissat B."/>
            <person name="Duncan S.H."/>
            <person name="Flint H.J."/>
        </authorList>
    </citation>
    <scope>NUCLEOTIDE SEQUENCE</scope>
    <source>
        <strain evidence="2">CGMCC 1.15472</strain>
    </source>
</reference>
<evidence type="ECO:0000313" key="2">
    <source>
        <dbReference type="EMBL" id="GGC43289.1"/>
    </source>
</evidence>
<dbReference type="RefSeq" id="WP_139467489.1">
    <property type="nucleotide sequence ID" value="NZ_BMJG01000010.1"/>
</dbReference>
<comment type="caution">
    <text evidence="3">The sequence shown here is derived from an EMBL/GenBank/DDBJ whole genome shotgun (WGS) entry which is preliminary data.</text>
</comment>
<evidence type="ECO:0000259" key="1">
    <source>
        <dbReference type="PROSITE" id="PS50206"/>
    </source>
</evidence>
<dbReference type="CDD" id="cd00158">
    <property type="entry name" value="RHOD"/>
    <property type="match status" value="1"/>
</dbReference>
<reference evidence="2" key="4">
    <citation type="submission" date="2024-05" db="EMBL/GenBank/DDBJ databases">
        <authorList>
            <person name="Sun Q."/>
            <person name="Zhou Y."/>
        </authorList>
    </citation>
    <scope>NUCLEOTIDE SEQUENCE</scope>
    <source>
        <strain evidence="2">CGMCC 1.15472</strain>
    </source>
</reference>
<dbReference type="EMBL" id="VDMQ01000002">
    <property type="protein sequence ID" value="TNM56681.1"/>
    <property type="molecule type" value="Genomic_DNA"/>
</dbReference>
<dbReference type="PROSITE" id="PS50206">
    <property type="entry name" value="RHODANESE_3"/>
    <property type="match status" value="1"/>
</dbReference>
<dbReference type="Proteomes" id="UP000632322">
    <property type="component" value="Unassembled WGS sequence"/>
</dbReference>
<evidence type="ECO:0000313" key="5">
    <source>
        <dbReference type="Proteomes" id="UP000632322"/>
    </source>
</evidence>
<accession>A0A5C4X3X0</accession>
<dbReference type="AlphaFoldDB" id="A0A5C4X3X0"/>
<dbReference type="PANTHER" id="PTHR43031:SF1">
    <property type="entry name" value="PYRIDINE NUCLEOTIDE-DISULPHIDE OXIDOREDUCTASE"/>
    <property type="match status" value="1"/>
</dbReference>
<dbReference type="InterPro" id="IPR050229">
    <property type="entry name" value="GlpE_sulfurtransferase"/>
</dbReference>
<reference evidence="3 4" key="3">
    <citation type="submission" date="2019-06" db="EMBL/GenBank/DDBJ databases">
        <authorList>
            <person name="Mardanova A.M."/>
            <person name="Pudova D.S."/>
            <person name="Shagimardanova E.I."/>
            <person name="Gogoleva N.E."/>
            <person name="Lutfullin M.T."/>
            <person name="Hadieva G.F."/>
            <person name="Sharipova M.R."/>
        </authorList>
    </citation>
    <scope>NUCLEOTIDE SEQUENCE [LARGE SCALE GENOMIC DNA]</scope>
    <source>
        <strain evidence="3 4">MG-1</strain>
    </source>
</reference>
<protein>
    <submittedName>
        <fullName evidence="3">Rhodanese-like domain-containing protein</fullName>
    </submittedName>
    <submittedName>
        <fullName evidence="2">Sulfurtransferase</fullName>
    </submittedName>
</protein>